<sequence>MSDGAVARDWVVERTGKWREPDFPSSVYPTFPCGSGYVVSRNLHTWLADNARHLHSFQGEDVSMGIWLAPLAPRLIQDKRWQCFKVCEDSMLSMPDLTPAEVTSHWYNKLHCVSPCRVC</sequence>
<evidence type="ECO:0000313" key="16">
    <source>
        <dbReference type="EMBL" id="PVD25598.1"/>
    </source>
</evidence>
<evidence type="ECO:0000256" key="9">
    <source>
        <dbReference type="ARBA" id="ARBA00022968"/>
    </source>
</evidence>
<dbReference type="GO" id="GO:0008194">
    <property type="term" value="F:UDP-glycosyltransferase activity"/>
    <property type="evidence" value="ECO:0007669"/>
    <property type="project" value="TreeGrafter"/>
</dbReference>
<dbReference type="PANTHER" id="PTHR11214">
    <property type="entry name" value="BETA-1,3-N-ACETYLGLUCOSAMINYLTRANSFERASE"/>
    <property type="match status" value="1"/>
</dbReference>
<evidence type="ECO:0000256" key="3">
    <source>
        <dbReference type="ARBA" id="ARBA00004922"/>
    </source>
</evidence>
<keyword evidence="10" id="KW-1133">Transmembrane helix</keyword>
<evidence type="ECO:0000256" key="11">
    <source>
        <dbReference type="ARBA" id="ARBA00023034"/>
    </source>
</evidence>
<keyword evidence="8" id="KW-0256">Endoplasmic reticulum</keyword>
<evidence type="ECO:0000256" key="2">
    <source>
        <dbReference type="ARBA" id="ARBA00004323"/>
    </source>
</evidence>
<evidence type="ECO:0000256" key="1">
    <source>
        <dbReference type="ARBA" id="ARBA00004240"/>
    </source>
</evidence>
<protein>
    <recommendedName>
        <fullName evidence="15">Hexosyltransferase</fullName>
        <ecNumber evidence="15">2.4.1.-</ecNumber>
    </recommendedName>
</protein>
<comment type="pathway">
    <text evidence="3">Protein modification; protein glycosylation.</text>
</comment>
<dbReference type="GO" id="GO:0005783">
    <property type="term" value="C:endoplasmic reticulum"/>
    <property type="evidence" value="ECO:0007669"/>
    <property type="project" value="UniProtKB-SubCell"/>
</dbReference>
<dbReference type="Proteomes" id="UP000245119">
    <property type="component" value="Linkage Group LG8"/>
</dbReference>
<name>A0A2T7NWQ5_POMCA</name>
<evidence type="ECO:0000256" key="4">
    <source>
        <dbReference type="ARBA" id="ARBA00008661"/>
    </source>
</evidence>
<organism evidence="16 17">
    <name type="scientific">Pomacea canaliculata</name>
    <name type="common">Golden apple snail</name>
    <dbReference type="NCBI Taxonomy" id="400727"/>
    <lineage>
        <taxon>Eukaryota</taxon>
        <taxon>Metazoa</taxon>
        <taxon>Spiralia</taxon>
        <taxon>Lophotrochozoa</taxon>
        <taxon>Mollusca</taxon>
        <taxon>Gastropoda</taxon>
        <taxon>Caenogastropoda</taxon>
        <taxon>Architaenioglossa</taxon>
        <taxon>Ampullarioidea</taxon>
        <taxon>Ampullariidae</taxon>
        <taxon>Pomacea</taxon>
    </lineage>
</organism>
<keyword evidence="7" id="KW-0812">Transmembrane</keyword>
<dbReference type="OrthoDB" id="2139606at2759"/>
<dbReference type="EC" id="2.4.1.-" evidence="15"/>
<evidence type="ECO:0000256" key="12">
    <source>
        <dbReference type="ARBA" id="ARBA00023136"/>
    </source>
</evidence>
<evidence type="ECO:0000256" key="15">
    <source>
        <dbReference type="RuleBase" id="RU363063"/>
    </source>
</evidence>
<reference evidence="16 17" key="1">
    <citation type="submission" date="2018-04" db="EMBL/GenBank/DDBJ databases">
        <title>The genome of golden apple snail Pomacea canaliculata provides insight into stress tolerance and invasive adaptation.</title>
        <authorList>
            <person name="Liu C."/>
            <person name="Liu B."/>
            <person name="Ren Y."/>
            <person name="Zhang Y."/>
            <person name="Wang H."/>
            <person name="Li S."/>
            <person name="Jiang F."/>
            <person name="Yin L."/>
            <person name="Zhang G."/>
            <person name="Qian W."/>
            <person name="Fan W."/>
        </authorList>
    </citation>
    <scope>NUCLEOTIDE SEQUENCE [LARGE SCALE GENOMIC DNA]</scope>
    <source>
        <strain evidence="16">SZHN2017</strain>
        <tissue evidence="16">Muscle</tissue>
    </source>
</reference>
<dbReference type="EMBL" id="PZQS01000008">
    <property type="protein sequence ID" value="PVD25598.1"/>
    <property type="molecule type" value="Genomic_DNA"/>
</dbReference>
<comment type="similarity">
    <text evidence="4 15">Belongs to the glycosyltransferase 31 family.</text>
</comment>
<evidence type="ECO:0000256" key="5">
    <source>
        <dbReference type="ARBA" id="ARBA00022676"/>
    </source>
</evidence>
<evidence type="ECO:0000256" key="10">
    <source>
        <dbReference type="ARBA" id="ARBA00022989"/>
    </source>
</evidence>
<dbReference type="Pfam" id="PF01762">
    <property type="entry name" value="Galactosyl_T"/>
    <property type="match status" value="1"/>
</dbReference>
<evidence type="ECO:0000256" key="14">
    <source>
        <dbReference type="ARBA" id="ARBA00047667"/>
    </source>
</evidence>
<keyword evidence="9" id="KW-0735">Signal-anchor</keyword>
<keyword evidence="12" id="KW-0472">Membrane</keyword>
<keyword evidence="6" id="KW-0808">Transferase</keyword>
<accession>A0A2T7NWQ5</accession>
<evidence type="ECO:0000256" key="6">
    <source>
        <dbReference type="ARBA" id="ARBA00022679"/>
    </source>
</evidence>
<keyword evidence="5 15" id="KW-0328">Glycosyltransferase</keyword>
<keyword evidence="13" id="KW-0325">Glycoprotein</keyword>
<dbReference type="GO" id="GO:0000139">
    <property type="term" value="C:Golgi membrane"/>
    <property type="evidence" value="ECO:0007669"/>
    <property type="project" value="UniProtKB-SubCell"/>
</dbReference>
<dbReference type="STRING" id="400727.A0A2T7NWQ5"/>
<comment type="subcellular location">
    <subcellularLocation>
        <location evidence="1">Endoplasmic reticulum</location>
    </subcellularLocation>
    <subcellularLocation>
        <location evidence="2 15">Golgi apparatus membrane</location>
        <topology evidence="2 15">Single-pass type II membrane protein</topology>
    </subcellularLocation>
</comment>
<keyword evidence="11 15" id="KW-0333">Golgi apparatus</keyword>
<gene>
    <name evidence="16" type="ORF">C0Q70_13256</name>
</gene>
<evidence type="ECO:0000256" key="8">
    <source>
        <dbReference type="ARBA" id="ARBA00022824"/>
    </source>
</evidence>
<dbReference type="PANTHER" id="PTHR11214:SF219">
    <property type="entry name" value="UDP-GALNAC:BETA-1,3-N-ACETYLGALACTOSAMINYLTRANSFERASE 2"/>
    <property type="match status" value="1"/>
</dbReference>
<dbReference type="GO" id="GO:0006493">
    <property type="term" value="P:protein O-linked glycosylation"/>
    <property type="evidence" value="ECO:0007669"/>
    <property type="project" value="TreeGrafter"/>
</dbReference>
<evidence type="ECO:0000256" key="7">
    <source>
        <dbReference type="ARBA" id="ARBA00022692"/>
    </source>
</evidence>
<dbReference type="InterPro" id="IPR002659">
    <property type="entry name" value="Glyco_trans_31"/>
</dbReference>
<comment type="caution">
    <text evidence="16">The sequence shown here is derived from an EMBL/GenBank/DDBJ whole genome shotgun (WGS) entry which is preliminary data.</text>
</comment>
<evidence type="ECO:0000313" key="17">
    <source>
        <dbReference type="Proteomes" id="UP000245119"/>
    </source>
</evidence>
<keyword evidence="17" id="KW-1185">Reference proteome</keyword>
<dbReference type="AlphaFoldDB" id="A0A2T7NWQ5"/>
<evidence type="ECO:0000256" key="13">
    <source>
        <dbReference type="ARBA" id="ARBA00023180"/>
    </source>
</evidence>
<dbReference type="GO" id="GO:0016758">
    <property type="term" value="F:hexosyltransferase activity"/>
    <property type="evidence" value="ECO:0007669"/>
    <property type="project" value="InterPro"/>
</dbReference>
<proteinExistence type="inferred from homology"/>
<comment type="catalytic activity">
    <reaction evidence="14">
        <text>3-O-(N-acetyl-beta-D-glucosaminyl-(1-&gt;4)-alpha-D-mannosyl)-L-threonyl-[protein] + UDP-N-acetyl-alpha-D-galactosamine = 3-O-[beta-D-GalNAc-(1-&gt;3)-beta-D-GlcNAc-(1-&gt;4)-alpha-D-Man]-L-Thr-[protein] + UDP + H(+)</text>
        <dbReference type="Rhea" id="RHEA:37667"/>
        <dbReference type="Rhea" id="RHEA-COMP:13308"/>
        <dbReference type="Rhea" id="RHEA-COMP:13618"/>
        <dbReference type="ChEBI" id="CHEBI:15378"/>
        <dbReference type="ChEBI" id="CHEBI:58223"/>
        <dbReference type="ChEBI" id="CHEBI:67138"/>
        <dbReference type="ChEBI" id="CHEBI:136709"/>
        <dbReference type="ChEBI" id="CHEBI:137540"/>
        <dbReference type="EC" id="2.4.1.313"/>
    </reaction>
</comment>